<keyword evidence="2" id="KW-1185">Reference proteome</keyword>
<accession>A0ACC0A6W4</accession>
<organism evidence="1 2">
    <name type="scientific">Catharanthus roseus</name>
    <name type="common">Madagascar periwinkle</name>
    <name type="synonym">Vinca rosea</name>
    <dbReference type="NCBI Taxonomy" id="4058"/>
    <lineage>
        <taxon>Eukaryota</taxon>
        <taxon>Viridiplantae</taxon>
        <taxon>Streptophyta</taxon>
        <taxon>Embryophyta</taxon>
        <taxon>Tracheophyta</taxon>
        <taxon>Spermatophyta</taxon>
        <taxon>Magnoliopsida</taxon>
        <taxon>eudicotyledons</taxon>
        <taxon>Gunneridae</taxon>
        <taxon>Pentapetalae</taxon>
        <taxon>asterids</taxon>
        <taxon>lamiids</taxon>
        <taxon>Gentianales</taxon>
        <taxon>Apocynaceae</taxon>
        <taxon>Rauvolfioideae</taxon>
        <taxon>Vinceae</taxon>
        <taxon>Catharanthinae</taxon>
        <taxon>Catharanthus</taxon>
    </lineage>
</organism>
<proteinExistence type="predicted"/>
<evidence type="ECO:0000313" key="1">
    <source>
        <dbReference type="EMBL" id="KAI5656559.1"/>
    </source>
</evidence>
<reference evidence="2" key="1">
    <citation type="journal article" date="2023" name="Nat. Plants">
        <title>Single-cell RNA sequencing provides a high-resolution roadmap for understanding the multicellular compartmentation of specialized metabolism.</title>
        <authorList>
            <person name="Sun S."/>
            <person name="Shen X."/>
            <person name="Li Y."/>
            <person name="Li Y."/>
            <person name="Wang S."/>
            <person name="Li R."/>
            <person name="Zhang H."/>
            <person name="Shen G."/>
            <person name="Guo B."/>
            <person name="Wei J."/>
            <person name="Xu J."/>
            <person name="St-Pierre B."/>
            <person name="Chen S."/>
            <person name="Sun C."/>
        </authorList>
    </citation>
    <scope>NUCLEOTIDE SEQUENCE [LARGE SCALE GENOMIC DNA]</scope>
</reference>
<protein>
    <submittedName>
        <fullName evidence="1">Uncharacterized protein</fullName>
    </submittedName>
</protein>
<dbReference type="Proteomes" id="UP001060085">
    <property type="component" value="Linkage Group LG06"/>
</dbReference>
<dbReference type="EMBL" id="CM044706">
    <property type="protein sequence ID" value="KAI5656559.1"/>
    <property type="molecule type" value="Genomic_DNA"/>
</dbReference>
<name>A0ACC0A6W4_CATRO</name>
<sequence>MEEVPAHVHLSPLNPDVLTRQYEHRSGLIWSGSHETCITDLQYRRFGRSLFQSYSIAPRRGCMTDRGSLSLTTDLGVVAYSCIATSATPECSGRPSCSTWCDVHIPALCDTRLDLHRIQLRGNDNTYWGTQHASHVEVWHQWRQYIRDSLVLAVEDLSSPKYEYIGWYRDITRVYIGNSANCDTRTVGYQPAGSTDGL</sequence>
<comment type="caution">
    <text evidence="1">The sequence shown here is derived from an EMBL/GenBank/DDBJ whole genome shotgun (WGS) entry which is preliminary data.</text>
</comment>
<evidence type="ECO:0000313" key="2">
    <source>
        <dbReference type="Proteomes" id="UP001060085"/>
    </source>
</evidence>
<gene>
    <name evidence="1" type="ORF">M9H77_25352</name>
</gene>